<reference evidence="1" key="1">
    <citation type="submission" date="2020-02" db="EMBL/GenBank/DDBJ databases">
        <title>The Isolation and identification of Lactobacillus and Bifidobacterium species from dairy as potential probiotics for calf scour mitigation.</title>
        <authorList>
            <person name="Dhadda K."/>
            <person name="Guan L."/>
            <person name="Chen Y."/>
            <person name="Malmuthuge N."/>
        </authorList>
    </citation>
    <scope>NUCLEOTIDE SEQUENCE</scope>
    <source>
        <strain evidence="1">B1</strain>
    </source>
</reference>
<dbReference type="RefSeq" id="WP_007056600.1">
    <property type="nucleotide sequence ID" value="NZ_BCYI01000044.1"/>
</dbReference>
<proteinExistence type="predicted"/>
<name>A0A0A6Y865_BIFLL</name>
<accession>A0A0A6Y865</accession>
<evidence type="ECO:0000313" key="1">
    <source>
        <dbReference type="EMBL" id="UNL81799.1"/>
    </source>
</evidence>
<evidence type="ECO:0000313" key="2">
    <source>
        <dbReference type="Proteomes" id="UP000829452"/>
    </source>
</evidence>
<gene>
    <name evidence="1" type="ORF">G8B11_05420</name>
</gene>
<dbReference type="Proteomes" id="UP000829452">
    <property type="component" value="Chromosome"/>
</dbReference>
<dbReference type="AlphaFoldDB" id="A0A0A6Y865"/>
<organism evidence="1 2">
    <name type="scientific">Bifidobacterium longum subsp. longum</name>
    <dbReference type="NCBI Taxonomy" id="1679"/>
    <lineage>
        <taxon>Bacteria</taxon>
        <taxon>Bacillati</taxon>
        <taxon>Actinomycetota</taxon>
        <taxon>Actinomycetes</taxon>
        <taxon>Bifidobacteriales</taxon>
        <taxon>Bifidobacteriaceae</taxon>
        <taxon>Bifidobacterium</taxon>
    </lineage>
</organism>
<dbReference type="EMBL" id="CP049772">
    <property type="protein sequence ID" value="UNL81799.1"/>
    <property type="molecule type" value="Genomic_DNA"/>
</dbReference>
<protein>
    <submittedName>
        <fullName evidence="1">Uncharacterized protein</fullName>
    </submittedName>
</protein>
<sequence>MPKQPNITLYSCDRPSCVNKEYVLPNATASPNWHEVTRVDRNGNQRKILFCESDYQQYLQLAENQDKDYDLWLNKSLNAEGK</sequence>